<evidence type="ECO:0000313" key="2">
    <source>
        <dbReference type="EMBL" id="OQR66625.1"/>
    </source>
</evidence>
<proteinExistence type="predicted"/>
<dbReference type="InParanoid" id="A0A1V9WZA5"/>
<comment type="caution">
    <text evidence="2">The sequence shown here is derived from an EMBL/GenBank/DDBJ whole genome shotgun (WGS) entry which is preliminary data.</text>
</comment>
<gene>
    <name evidence="2" type="ORF">BIW11_04960</name>
</gene>
<evidence type="ECO:0000256" key="1">
    <source>
        <dbReference type="SAM" id="MobiDB-lite"/>
    </source>
</evidence>
<evidence type="ECO:0000313" key="3">
    <source>
        <dbReference type="Proteomes" id="UP000192247"/>
    </source>
</evidence>
<sequence length="20" mass="2059">MDRRKTGGQIDGPTGGQIDG</sequence>
<protein>
    <submittedName>
        <fullName evidence="2">Uncharacterized protein</fullName>
    </submittedName>
</protein>
<dbReference type="AlphaFoldDB" id="A0A1V9WZA5"/>
<dbReference type="Proteomes" id="UP000192247">
    <property type="component" value="Unassembled WGS sequence"/>
</dbReference>
<feature type="compositionally biased region" description="Gly residues" evidence="1">
    <location>
        <begin position="9"/>
        <end position="20"/>
    </location>
</feature>
<accession>A0A1V9WZA5</accession>
<organism evidence="2 3">
    <name type="scientific">Tropilaelaps mercedesae</name>
    <dbReference type="NCBI Taxonomy" id="418985"/>
    <lineage>
        <taxon>Eukaryota</taxon>
        <taxon>Metazoa</taxon>
        <taxon>Ecdysozoa</taxon>
        <taxon>Arthropoda</taxon>
        <taxon>Chelicerata</taxon>
        <taxon>Arachnida</taxon>
        <taxon>Acari</taxon>
        <taxon>Parasitiformes</taxon>
        <taxon>Mesostigmata</taxon>
        <taxon>Gamasina</taxon>
        <taxon>Dermanyssoidea</taxon>
        <taxon>Laelapidae</taxon>
        <taxon>Tropilaelaps</taxon>
    </lineage>
</organism>
<feature type="region of interest" description="Disordered" evidence="1">
    <location>
        <begin position="1"/>
        <end position="20"/>
    </location>
</feature>
<reference evidence="2 3" key="1">
    <citation type="journal article" date="2017" name="Gigascience">
        <title>Draft genome of the honey bee ectoparasitic mite, Tropilaelaps mercedesae, is shaped by the parasitic life history.</title>
        <authorList>
            <person name="Dong X."/>
            <person name="Armstrong S.D."/>
            <person name="Xia D."/>
            <person name="Makepeace B.L."/>
            <person name="Darby A.C."/>
            <person name="Kadowaki T."/>
        </authorList>
    </citation>
    <scope>NUCLEOTIDE SEQUENCE [LARGE SCALE GENOMIC DNA]</scope>
    <source>
        <strain evidence="2">Wuxi-XJTLU</strain>
    </source>
</reference>
<name>A0A1V9WZA5_9ACAR</name>
<dbReference type="EMBL" id="MNPL01031690">
    <property type="protein sequence ID" value="OQR66625.1"/>
    <property type="molecule type" value="Genomic_DNA"/>
</dbReference>
<keyword evidence="3" id="KW-1185">Reference proteome</keyword>